<comment type="caution">
    <text evidence="7">The sequence shown here is derived from an EMBL/GenBank/DDBJ whole genome shotgun (WGS) entry which is preliminary data.</text>
</comment>
<dbReference type="PIRSF" id="PIRSF002882">
    <property type="entry name" value="VapD"/>
    <property type="match status" value="1"/>
</dbReference>
<dbReference type="Gene3D" id="3.30.70.240">
    <property type="match status" value="1"/>
</dbReference>
<protein>
    <recommendedName>
        <fullName evidence="6">Endoribonuclease VapD</fullName>
        <ecNumber evidence="6">3.1.-.-</ecNumber>
    </recommendedName>
</protein>
<sequence>MMFAIAFDLVVAEAQVHHPKGVSQAYSDIRTTLSGHGFDWVQGSLYTSKDEDLAKLFSAIMALKSLTWFPQSVRDIRAFRVEQWSDFTPSIKS</sequence>
<organism evidence="7 8">
    <name type="scientific">Methylobacterium marchantiae</name>
    <dbReference type="NCBI Taxonomy" id="600331"/>
    <lineage>
        <taxon>Bacteria</taxon>
        <taxon>Pseudomonadati</taxon>
        <taxon>Pseudomonadota</taxon>
        <taxon>Alphaproteobacteria</taxon>
        <taxon>Hyphomicrobiales</taxon>
        <taxon>Methylobacteriaceae</taxon>
        <taxon>Methylobacterium</taxon>
    </lineage>
</organism>
<dbReference type="Proteomes" id="UP001597176">
    <property type="component" value="Unassembled WGS sequence"/>
</dbReference>
<evidence type="ECO:0000256" key="2">
    <source>
        <dbReference type="ARBA" id="ARBA00011738"/>
    </source>
</evidence>
<dbReference type="EMBL" id="JBHTND010000011">
    <property type="protein sequence ID" value="MFD1301884.1"/>
    <property type="molecule type" value="Genomic_DNA"/>
</dbReference>
<dbReference type="InterPro" id="IPR019199">
    <property type="entry name" value="Virulence_VapD/CRISPR_Cas2"/>
</dbReference>
<keyword evidence="5" id="KW-0843">Virulence</keyword>
<keyword evidence="8" id="KW-1185">Reference proteome</keyword>
<evidence type="ECO:0000256" key="3">
    <source>
        <dbReference type="ARBA" id="ARBA00022722"/>
    </source>
</evidence>
<proteinExistence type="inferred from homology"/>
<accession>A0ABW3X046</accession>
<comment type="similarity">
    <text evidence="1 6">Belongs to the VapD ribonuclease family.</text>
</comment>
<keyword evidence="4 6" id="KW-0378">Hydrolase</keyword>
<comment type="function">
    <text evidence="6">Cleaves ssRNA, mostly between U:A.</text>
</comment>
<evidence type="ECO:0000313" key="7">
    <source>
        <dbReference type="EMBL" id="MFD1301884.1"/>
    </source>
</evidence>
<dbReference type="RefSeq" id="WP_379040129.1">
    <property type="nucleotide sequence ID" value="NZ_JBHTND010000011.1"/>
</dbReference>
<reference evidence="8" key="1">
    <citation type="journal article" date="2019" name="Int. J. Syst. Evol. Microbiol.">
        <title>The Global Catalogue of Microorganisms (GCM) 10K type strain sequencing project: providing services to taxonomists for standard genome sequencing and annotation.</title>
        <authorList>
            <consortium name="The Broad Institute Genomics Platform"/>
            <consortium name="The Broad Institute Genome Sequencing Center for Infectious Disease"/>
            <person name="Wu L."/>
            <person name="Ma J."/>
        </authorList>
    </citation>
    <scope>NUCLEOTIDE SEQUENCE [LARGE SCALE GENOMIC DNA]</scope>
    <source>
        <strain evidence="8">CCUG 56108</strain>
    </source>
</reference>
<evidence type="ECO:0000256" key="4">
    <source>
        <dbReference type="ARBA" id="ARBA00022801"/>
    </source>
</evidence>
<gene>
    <name evidence="7" type="ORF">ACFQ4G_09835</name>
</gene>
<name>A0ABW3X046_9HYPH</name>
<keyword evidence="3 6" id="KW-0540">Nuclease</keyword>
<evidence type="ECO:0000256" key="1">
    <source>
        <dbReference type="ARBA" id="ARBA00009653"/>
    </source>
</evidence>
<evidence type="ECO:0000256" key="5">
    <source>
        <dbReference type="ARBA" id="ARBA00023026"/>
    </source>
</evidence>
<evidence type="ECO:0000256" key="6">
    <source>
        <dbReference type="PIRNR" id="PIRNR002882"/>
    </source>
</evidence>
<dbReference type="InterPro" id="IPR016368">
    <property type="entry name" value="VapD"/>
</dbReference>
<evidence type="ECO:0000313" key="8">
    <source>
        <dbReference type="Proteomes" id="UP001597176"/>
    </source>
</evidence>
<dbReference type="EC" id="3.1.-.-" evidence="6"/>
<dbReference type="Pfam" id="PF09827">
    <property type="entry name" value="CRISPR_Cas2"/>
    <property type="match status" value="1"/>
</dbReference>
<comment type="subunit">
    <text evidence="2 6">Homodimer.</text>
</comment>